<dbReference type="SUPFAM" id="SSF53187">
    <property type="entry name" value="Zn-dependent exopeptidases"/>
    <property type="match status" value="1"/>
</dbReference>
<accession>A0ABS7K240</accession>
<keyword evidence="3" id="KW-1185">Reference proteome</keyword>
<organism evidence="2 3">
    <name type="scientific">Mesobacillus maritimus</name>
    <dbReference type="NCBI Taxonomy" id="1643336"/>
    <lineage>
        <taxon>Bacteria</taxon>
        <taxon>Bacillati</taxon>
        <taxon>Bacillota</taxon>
        <taxon>Bacilli</taxon>
        <taxon>Bacillales</taxon>
        <taxon>Bacillaceae</taxon>
        <taxon>Mesobacillus</taxon>
    </lineage>
</organism>
<name>A0ABS7K240_9BACI</name>
<reference evidence="2 3" key="1">
    <citation type="submission" date="2020-07" db="EMBL/GenBank/DDBJ databases">
        <title>Fungal Genomes of the International Space Station.</title>
        <authorList>
            <person name="Seuylemezian A."/>
            <person name="Singh N.K."/>
            <person name="Wood J."/>
            <person name="Venkateswaran K."/>
        </authorList>
    </citation>
    <scope>NUCLEOTIDE SEQUENCE [LARGE SCALE GENOMIC DNA]</scope>
    <source>
        <strain evidence="2 3">PL-B2</strain>
    </source>
</reference>
<dbReference type="Proteomes" id="UP000769780">
    <property type="component" value="Unassembled WGS sequence"/>
</dbReference>
<feature type="transmembrane region" description="Helical" evidence="1">
    <location>
        <begin position="21"/>
        <end position="42"/>
    </location>
</feature>
<protein>
    <submittedName>
        <fullName evidence="2">Stage II sporulation protein P</fullName>
    </submittedName>
</protein>
<evidence type="ECO:0000256" key="1">
    <source>
        <dbReference type="SAM" id="Phobius"/>
    </source>
</evidence>
<dbReference type="RefSeq" id="WP_221872104.1">
    <property type="nucleotide sequence ID" value="NZ_JACWFH010000008.1"/>
</dbReference>
<dbReference type="Gene3D" id="3.40.630.40">
    <property type="entry name" value="Zn-dependent exopeptidases"/>
    <property type="match status" value="1"/>
</dbReference>
<evidence type="ECO:0000313" key="2">
    <source>
        <dbReference type="EMBL" id="MBY0096312.1"/>
    </source>
</evidence>
<proteinExistence type="predicted"/>
<dbReference type="EMBL" id="JACWFH010000008">
    <property type="protein sequence ID" value="MBY0096312.1"/>
    <property type="molecule type" value="Genomic_DNA"/>
</dbReference>
<gene>
    <name evidence="2" type="ORF">H0185_05770</name>
</gene>
<keyword evidence="1" id="KW-1133">Transmembrane helix</keyword>
<dbReference type="InterPro" id="IPR010897">
    <property type="entry name" value="Spore_II_P"/>
</dbReference>
<dbReference type="NCBIfam" id="TIGR02867">
    <property type="entry name" value="spore_II_P"/>
    <property type="match status" value="1"/>
</dbReference>
<keyword evidence="1" id="KW-0812">Transmembrane</keyword>
<dbReference type="Pfam" id="PF07454">
    <property type="entry name" value="SpoIIP"/>
    <property type="match status" value="1"/>
</dbReference>
<evidence type="ECO:0000313" key="3">
    <source>
        <dbReference type="Proteomes" id="UP000769780"/>
    </source>
</evidence>
<sequence length="396" mass="44225">MKRLKGPGMIVTVQGTSLFKVVLAFMFFLIAVFTFSGLMTSLKPEFRIASSSINQAANNINGEMLYRLMGWENHQLLQSLPEKDDSFNLSNFVFKLSTNISLDDPRSFLGRELPGFDLFDGKILVAGEGTNYTNMPMESPPPIEVLKAEQEAALQNTEDIENASDDENKPVPPNTTGDRKVVYVYFSHNRESYLPYLEGVTDPDLAFHSKVNVTQIGDRLKKTLESKGIGTTVDKTDVQGKLNQKGLPYAQSYKESRNVVQSAMGTNSDLTYLIDIHRDSRRKKDTTISINGESYAKLAFVIGGNNKNYEKNLKLANELHEKLQQKYKGLSRGIIENKGAGFNGVYNQDLSENALLIEFGGVDNTFEELYRSADALADVFSETYWQDAEVDGQPSN</sequence>
<comment type="caution">
    <text evidence="2">The sequence shown here is derived from an EMBL/GenBank/DDBJ whole genome shotgun (WGS) entry which is preliminary data.</text>
</comment>
<keyword evidence="1" id="KW-0472">Membrane</keyword>